<gene>
    <name evidence="3" type="ORF">NPIL_487521</name>
</gene>
<keyword evidence="2" id="KW-0732">Signal</keyword>
<keyword evidence="4" id="KW-1185">Reference proteome</keyword>
<accession>A0A8X6TT34</accession>
<dbReference type="AlphaFoldDB" id="A0A8X6TT34"/>
<evidence type="ECO:0000256" key="2">
    <source>
        <dbReference type="SAM" id="SignalP"/>
    </source>
</evidence>
<comment type="caution">
    <text evidence="3">The sequence shown here is derived from an EMBL/GenBank/DDBJ whole genome shotgun (WGS) entry which is preliminary data.</text>
</comment>
<dbReference type="Gene3D" id="3.40.190.10">
    <property type="entry name" value="Periplasmic binding protein-like II"/>
    <property type="match status" value="1"/>
</dbReference>
<keyword evidence="1" id="KW-0472">Membrane</keyword>
<dbReference type="OrthoDB" id="6117597at2759"/>
<feature type="signal peptide" evidence="2">
    <location>
        <begin position="1"/>
        <end position="19"/>
    </location>
</feature>
<keyword evidence="1" id="KW-1133">Transmembrane helix</keyword>
<dbReference type="SUPFAM" id="SSF53850">
    <property type="entry name" value="Periplasmic binding protein-like II"/>
    <property type="match status" value="1"/>
</dbReference>
<keyword evidence="1" id="KW-0812">Transmembrane</keyword>
<evidence type="ECO:0000313" key="3">
    <source>
        <dbReference type="EMBL" id="GFT41252.1"/>
    </source>
</evidence>
<feature type="chain" id="PRO_5036468427" evidence="2">
    <location>
        <begin position="20"/>
        <end position="167"/>
    </location>
</feature>
<organism evidence="3 4">
    <name type="scientific">Nephila pilipes</name>
    <name type="common">Giant wood spider</name>
    <name type="synonym">Nephila maculata</name>
    <dbReference type="NCBI Taxonomy" id="299642"/>
    <lineage>
        <taxon>Eukaryota</taxon>
        <taxon>Metazoa</taxon>
        <taxon>Ecdysozoa</taxon>
        <taxon>Arthropoda</taxon>
        <taxon>Chelicerata</taxon>
        <taxon>Arachnida</taxon>
        <taxon>Araneae</taxon>
        <taxon>Araneomorphae</taxon>
        <taxon>Entelegynae</taxon>
        <taxon>Araneoidea</taxon>
        <taxon>Nephilidae</taxon>
        <taxon>Nephila</taxon>
    </lineage>
</organism>
<reference evidence="3" key="1">
    <citation type="submission" date="2020-08" db="EMBL/GenBank/DDBJ databases">
        <title>Multicomponent nature underlies the extraordinary mechanical properties of spider dragline silk.</title>
        <authorList>
            <person name="Kono N."/>
            <person name="Nakamura H."/>
            <person name="Mori M."/>
            <person name="Yoshida Y."/>
            <person name="Ohtoshi R."/>
            <person name="Malay A.D."/>
            <person name="Moran D.A.P."/>
            <person name="Tomita M."/>
            <person name="Numata K."/>
            <person name="Arakawa K."/>
        </authorList>
    </citation>
    <scope>NUCLEOTIDE SEQUENCE</scope>
</reference>
<proteinExistence type="predicted"/>
<dbReference type="Proteomes" id="UP000887013">
    <property type="component" value="Unassembled WGS sequence"/>
</dbReference>
<name>A0A8X6TT34_NEPPI</name>
<protein>
    <submittedName>
        <fullName evidence="3">Uncharacterized protein</fullName>
    </submittedName>
</protein>
<evidence type="ECO:0000256" key="1">
    <source>
        <dbReference type="SAM" id="Phobius"/>
    </source>
</evidence>
<feature type="transmembrane region" description="Helical" evidence="1">
    <location>
        <begin position="43"/>
        <end position="61"/>
    </location>
</feature>
<sequence length="167" mass="18762">MKAALLFLMIVALIAMAMASVHHHHHRVRDNADHSQGSKYFYAYIFMLAIFLILISLLYGLQYGSGTWNGIIGLVQRKEAYMGVKSLPISENSWKILDFGMPYGVLVKAFGTKVPGEMIKVSSLTPPPFSSSIWILYDLTILTTTVLFQRIMPRKIIILISKNNATL</sequence>
<evidence type="ECO:0000313" key="4">
    <source>
        <dbReference type="Proteomes" id="UP000887013"/>
    </source>
</evidence>
<dbReference type="EMBL" id="BMAW01110041">
    <property type="protein sequence ID" value="GFT41252.1"/>
    <property type="molecule type" value="Genomic_DNA"/>
</dbReference>